<keyword evidence="6" id="KW-1185">Reference proteome</keyword>
<dbReference type="InterPro" id="IPR028098">
    <property type="entry name" value="Glyco_trans_4-like_N"/>
</dbReference>
<protein>
    <submittedName>
        <fullName evidence="5">Glycosyltransferase</fullName>
    </submittedName>
</protein>
<name>A0A7L4YRG8_9ACTN</name>
<dbReference type="OrthoDB" id="9801609at2"/>
<dbReference type="GO" id="GO:0009103">
    <property type="term" value="P:lipopolysaccharide biosynthetic process"/>
    <property type="evidence" value="ECO:0007669"/>
    <property type="project" value="TreeGrafter"/>
</dbReference>
<evidence type="ECO:0000313" key="6">
    <source>
        <dbReference type="Proteomes" id="UP000463857"/>
    </source>
</evidence>
<dbReference type="Pfam" id="PF13439">
    <property type="entry name" value="Glyco_transf_4"/>
    <property type="match status" value="1"/>
</dbReference>
<dbReference type="PANTHER" id="PTHR46401:SF2">
    <property type="entry name" value="GLYCOSYLTRANSFERASE WBBK-RELATED"/>
    <property type="match status" value="1"/>
</dbReference>
<proteinExistence type="predicted"/>
<dbReference type="KEGG" id="eke:EK0264_15430"/>
<dbReference type="PANTHER" id="PTHR46401">
    <property type="entry name" value="GLYCOSYLTRANSFERASE WBBK-RELATED"/>
    <property type="match status" value="1"/>
</dbReference>
<dbReference type="InParanoid" id="A0A7L4YRG8"/>
<dbReference type="RefSeq" id="WP_159546678.1">
    <property type="nucleotide sequence ID" value="NZ_CP047156.1"/>
</dbReference>
<gene>
    <name evidence="5" type="ORF">EK0264_15430</name>
</gene>
<accession>A0A7L4YRG8</accession>
<keyword evidence="2 5" id="KW-0808">Transferase</keyword>
<dbReference type="Gene3D" id="3.40.50.2000">
    <property type="entry name" value="Glycogen Phosphorylase B"/>
    <property type="match status" value="2"/>
</dbReference>
<keyword evidence="1" id="KW-0328">Glycosyltransferase</keyword>
<dbReference type="EMBL" id="CP047156">
    <property type="protein sequence ID" value="QHC01543.1"/>
    <property type="molecule type" value="Genomic_DNA"/>
</dbReference>
<dbReference type="SUPFAM" id="SSF53756">
    <property type="entry name" value="UDP-Glycosyltransferase/glycogen phosphorylase"/>
    <property type="match status" value="1"/>
</dbReference>
<dbReference type="AlphaFoldDB" id="A0A7L4YRG8"/>
<evidence type="ECO:0000259" key="4">
    <source>
        <dbReference type="Pfam" id="PF13439"/>
    </source>
</evidence>
<evidence type="ECO:0000256" key="2">
    <source>
        <dbReference type="ARBA" id="ARBA00022679"/>
    </source>
</evidence>
<dbReference type="Pfam" id="PF00534">
    <property type="entry name" value="Glycos_transf_1"/>
    <property type="match status" value="1"/>
</dbReference>
<evidence type="ECO:0000259" key="3">
    <source>
        <dbReference type="Pfam" id="PF00534"/>
    </source>
</evidence>
<dbReference type="GO" id="GO:0016757">
    <property type="term" value="F:glycosyltransferase activity"/>
    <property type="evidence" value="ECO:0007669"/>
    <property type="project" value="UniProtKB-KW"/>
</dbReference>
<dbReference type="CDD" id="cd03809">
    <property type="entry name" value="GT4_MtfB-like"/>
    <property type="match status" value="1"/>
</dbReference>
<feature type="domain" description="Glycosyl transferase family 1" evidence="3">
    <location>
        <begin position="186"/>
        <end position="340"/>
    </location>
</feature>
<dbReference type="Proteomes" id="UP000463857">
    <property type="component" value="Chromosome"/>
</dbReference>
<reference evidence="5 6" key="1">
    <citation type="journal article" date="2018" name="Int. J. Syst. Evol. Microbiol.">
        <title>Epidermidibacterium keratini gen. nov., sp. nov., a member of the family Sporichthyaceae, isolated from keratin epidermis.</title>
        <authorList>
            <person name="Lee D.G."/>
            <person name="Trujillo M.E."/>
            <person name="Kang S."/>
            <person name="Nam J.J."/>
            <person name="Kim Y.J."/>
        </authorList>
    </citation>
    <scope>NUCLEOTIDE SEQUENCE [LARGE SCALE GENOMIC DNA]</scope>
    <source>
        <strain evidence="5 6">EPI-7</strain>
    </source>
</reference>
<feature type="domain" description="Glycosyltransferase subfamily 4-like N-terminal" evidence="4">
    <location>
        <begin position="18"/>
        <end position="173"/>
    </location>
</feature>
<sequence length="364" mass="38800">MTAHRIGVLLEQCLAPVPGGTGRYSFEIAAALARVRGLKVTGFVAAHRDASAAKVPGVLGPRRLPLPRRALTAAWERGVPAYFRDIDLLHAPTLLMPHRANVPIVVTIHDAVPWTHPSTLTERGVRWHRSQAEYAATHAAAITVPTHAVAGELREHLDIAVPLHVVGLGVSTQMAAGGPPLPELPERYVICVATLEPRKGLAVLMAALTDRRLADVPLVLVGQPGWGGVDLDEAARRTGLDLDRVIVTGRLDDARLSRAIANAEVLVQPSRSEGFGIPVLEAMTLGTPVIHTDAPALVEVAGGAGVQIPREDNEALAGALVQVLSDGPLRERLSAAGKKRAQDYSWDRSAEQLVTIYDEVARGE</sequence>
<evidence type="ECO:0000313" key="5">
    <source>
        <dbReference type="EMBL" id="QHC01543.1"/>
    </source>
</evidence>
<evidence type="ECO:0000256" key="1">
    <source>
        <dbReference type="ARBA" id="ARBA00022676"/>
    </source>
</evidence>
<dbReference type="InterPro" id="IPR001296">
    <property type="entry name" value="Glyco_trans_1"/>
</dbReference>
<organism evidence="5 6">
    <name type="scientific">Epidermidibacterium keratini</name>
    <dbReference type="NCBI Taxonomy" id="1891644"/>
    <lineage>
        <taxon>Bacteria</taxon>
        <taxon>Bacillati</taxon>
        <taxon>Actinomycetota</taxon>
        <taxon>Actinomycetes</taxon>
        <taxon>Sporichthyales</taxon>
        <taxon>Sporichthyaceae</taxon>
        <taxon>Epidermidibacterium</taxon>
    </lineage>
</organism>